<dbReference type="Proteomes" id="UP000030758">
    <property type="component" value="Unassembled WGS sequence"/>
</dbReference>
<dbReference type="EMBL" id="KL367730">
    <property type="protein sequence ID" value="KFD59816.1"/>
    <property type="molecule type" value="Genomic_DNA"/>
</dbReference>
<reference evidence="1" key="1">
    <citation type="journal article" date="2014" name="Nat. Genet.">
        <title>Genome and transcriptome of the porcine whipworm Trichuris suis.</title>
        <authorList>
            <person name="Jex A.R."/>
            <person name="Nejsum P."/>
            <person name="Schwarz E.M."/>
            <person name="Hu L."/>
            <person name="Young N.D."/>
            <person name="Hall R.S."/>
            <person name="Korhonen P.K."/>
            <person name="Liao S."/>
            <person name="Thamsborg S."/>
            <person name="Xia J."/>
            <person name="Xu P."/>
            <person name="Wang S."/>
            <person name="Scheerlinck J.P."/>
            <person name="Hofmann A."/>
            <person name="Sternberg P.W."/>
            <person name="Wang J."/>
            <person name="Gasser R.B."/>
        </authorList>
    </citation>
    <scope>NUCLEOTIDE SEQUENCE [LARGE SCALE GENOMIC DNA]</scope>
    <source>
        <strain evidence="1">DCEP-RM93F</strain>
    </source>
</reference>
<name>A0A085MRH0_9BILA</name>
<dbReference type="AlphaFoldDB" id="A0A085MRH0"/>
<evidence type="ECO:0000313" key="1">
    <source>
        <dbReference type="EMBL" id="KFD59816.1"/>
    </source>
</evidence>
<proteinExistence type="predicted"/>
<accession>A0A085MRH0</accession>
<gene>
    <name evidence="1" type="ORF">M514_12608</name>
</gene>
<dbReference type="OrthoDB" id="5918725at2759"/>
<sequence length="71" mass="8060">MEDVVRKLEEEIASLQTQLAMKRCNVITSSVGGLSESKHLDSTNYSDWKFVMKNYLVDSGLWQCIMSSDVN</sequence>
<protein>
    <submittedName>
        <fullName evidence="1">Uncharacterized protein</fullName>
    </submittedName>
</protein>
<organism evidence="1">
    <name type="scientific">Trichuris suis</name>
    <name type="common">pig whipworm</name>
    <dbReference type="NCBI Taxonomy" id="68888"/>
    <lineage>
        <taxon>Eukaryota</taxon>
        <taxon>Metazoa</taxon>
        <taxon>Ecdysozoa</taxon>
        <taxon>Nematoda</taxon>
        <taxon>Enoplea</taxon>
        <taxon>Dorylaimia</taxon>
        <taxon>Trichinellida</taxon>
        <taxon>Trichuridae</taxon>
        <taxon>Trichuris</taxon>
    </lineage>
</organism>